<comment type="caution">
    <text evidence="1">The sequence shown here is derived from an EMBL/GenBank/DDBJ whole genome shotgun (WGS) entry which is preliminary data.</text>
</comment>
<dbReference type="AlphaFoldDB" id="A0A8H7YVM8"/>
<protein>
    <submittedName>
        <fullName evidence="1">Uncharacterized protein</fullName>
    </submittedName>
</protein>
<dbReference type="EMBL" id="JAEVHI010000003">
    <property type="protein sequence ID" value="KAG5296459.1"/>
    <property type="molecule type" value="Genomic_DNA"/>
</dbReference>
<gene>
    <name evidence="1" type="ORF">I7I52_07151</name>
</gene>
<name>A0A8H7YVM8_AJECA</name>
<evidence type="ECO:0000313" key="2">
    <source>
        <dbReference type="Proteomes" id="UP000670092"/>
    </source>
</evidence>
<dbReference type="Proteomes" id="UP000670092">
    <property type="component" value="Unassembled WGS sequence"/>
</dbReference>
<reference evidence="1 2" key="1">
    <citation type="submission" date="2021-01" db="EMBL/GenBank/DDBJ databases">
        <title>Chromosome-level genome assembly of a human fungal pathogen reveals clustering of transcriptionally co-regulated genes.</title>
        <authorList>
            <person name="Voorhies M."/>
            <person name="Cohen S."/>
            <person name="Shea T.P."/>
            <person name="Petrus S."/>
            <person name="Munoz J.F."/>
            <person name="Poplawski S."/>
            <person name="Goldman W.E."/>
            <person name="Michael T."/>
            <person name="Cuomo C.A."/>
            <person name="Sil A."/>
            <person name="Beyhan S."/>
        </authorList>
    </citation>
    <scope>NUCLEOTIDE SEQUENCE [LARGE SCALE GENOMIC DNA]</scope>
    <source>
        <strain evidence="1 2">G184AR</strain>
    </source>
</reference>
<sequence>MHTLELVGWDNFLWKLVKLMITRAVTILKKADFCVSLNICLHDLIHMSWGICQIRLSLSFPLVSAVADLSGRC</sequence>
<organism evidence="1 2">
    <name type="scientific">Ajellomyces capsulatus</name>
    <name type="common">Darling's disease fungus</name>
    <name type="synonym">Histoplasma capsulatum</name>
    <dbReference type="NCBI Taxonomy" id="5037"/>
    <lineage>
        <taxon>Eukaryota</taxon>
        <taxon>Fungi</taxon>
        <taxon>Dikarya</taxon>
        <taxon>Ascomycota</taxon>
        <taxon>Pezizomycotina</taxon>
        <taxon>Eurotiomycetes</taxon>
        <taxon>Eurotiomycetidae</taxon>
        <taxon>Onygenales</taxon>
        <taxon>Ajellomycetaceae</taxon>
        <taxon>Histoplasma</taxon>
    </lineage>
</organism>
<dbReference type="VEuPathDB" id="FungiDB:I7I52_07151"/>
<dbReference type="OrthoDB" id="5068804at2759"/>
<accession>A0A8H7YVM8</accession>
<proteinExistence type="predicted"/>
<evidence type="ECO:0000313" key="1">
    <source>
        <dbReference type="EMBL" id="KAG5296459.1"/>
    </source>
</evidence>